<comment type="similarity">
    <text evidence="1 2">Belongs to the pirin family.</text>
</comment>
<dbReference type="SUPFAM" id="SSF51182">
    <property type="entry name" value="RmlC-like cupins"/>
    <property type="match status" value="1"/>
</dbReference>
<proteinExistence type="inferred from homology"/>
<dbReference type="OrthoDB" id="321327at2"/>
<feature type="domain" description="Pirin N-terminal" evidence="3">
    <location>
        <begin position="16"/>
        <end position="119"/>
    </location>
</feature>
<dbReference type="Gene3D" id="2.60.120.10">
    <property type="entry name" value="Jelly Rolls"/>
    <property type="match status" value="2"/>
</dbReference>
<dbReference type="InterPro" id="IPR014710">
    <property type="entry name" value="RmlC-like_jellyroll"/>
</dbReference>
<dbReference type="STRING" id="1736691.SAMN06295964_1177"/>
<dbReference type="RefSeq" id="WP_078699287.1">
    <property type="nucleotide sequence ID" value="NZ_LT796768.1"/>
</dbReference>
<gene>
    <name evidence="4" type="ORF">SAMN06295964_1177</name>
</gene>
<evidence type="ECO:0000313" key="4">
    <source>
        <dbReference type="EMBL" id="SKB06096.1"/>
    </source>
</evidence>
<organism evidence="4 5">
    <name type="scientific">Aeromicrobium choanae</name>
    <dbReference type="NCBI Taxonomy" id="1736691"/>
    <lineage>
        <taxon>Bacteria</taxon>
        <taxon>Bacillati</taxon>
        <taxon>Actinomycetota</taxon>
        <taxon>Actinomycetes</taxon>
        <taxon>Propionibacteriales</taxon>
        <taxon>Nocardioidaceae</taxon>
        <taxon>Aeromicrobium</taxon>
    </lineage>
</organism>
<dbReference type="InterPro" id="IPR003829">
    <property type="entry name" value="Pirin_N_dom"/>
</dbReference>
<dbReference type="EMBL" id="LT796768">
    <property type="protein sequence ID" value="SKB06096.1"/>
    <property type="molecule type" value="Genomic_DNA"/>
</dbReference>
<dbReference type="InterPro" id="IPR012093">
    <property type="entry name" value="Pirin"/>
</dbReference>
<sequence>MPERIVRRAADRYRTVADGTETLHSFSYGRHYDAANVAFGPVVAINEERLAPGAGYDEHHHADADIVTWVLDGVLAHEDSTGQRGEIAPGLAQRLSAGSGVTHAERNASDTAPLRFVQMMLRSRNEDAPEYAQAQVPEGPGLHETVPVHADAELLVARPAEDPLEVVADHGALLHVTLGTATVDGTLLEPGDELRVDGATTFSLAGKGAEILVWRLVGPQR</sequence>
<dbReference type="PANTHER" id="PTHR43212">
    <property type="entry name" value="QUERCETIN 2,3-DIOXYGENASE"/>
    <property type="match status" value="1"/>
</dbReference>
<dbReference type="AlphaFoldDB" id="A0A1T4YWJ0"/>
<dbReference type="InterPro" id="IPR011051">
    <property type="entry name" value="RmlC_Cupin_sf"/>
</dbReference>
<dbReference type="PANTHER" id="PTHR43212:SF3">
    <property type="entry name" value="QUERCETIN 2,3-DIOXYGENASE"/>
    <property type="match status" value="1"/>
</dbReference>
<dbReference type="Pfam" id="PF02678">
    <property type="entry name" value="Pirin"/>
    <property type="match status" value="1"/>
</dbReference>
<name>A0A1T4YWJ0_9ACTN</name>
<accession>A0A1T4YWJ0</accession>
<evidence type="ECO:0000259" key="3">
    <source>
        <dbReference type="Pfam" id="PF02678"/>
    </source>
</evidence>
<evidence type="ECO:0000256" key="1">
    <source>
        <dbReference type="ARBA" id="ARBA00008416"/>
    </source>
</evidence>
<keyword evidence="5" id="KW-1185">Reference proteome</keyword>
<evidence type="ECO:0000313" key="5">
    <source>
        <dbReference type="Proteomes" id="UP000191040"/>
    </source>
</evidence>
<reference evidence="5" key="1">
    <citation type="submission" date="2017-02" db="EMBL/GenBank/DDBJ databases">
        <authorList>
            <person name="Varghese N."/>
            <person name="Submissions S."/>
        </authorList>
    </citation>
    <scope>NUCLEOTIDE SEQUENCE [LARGE SCALE GENOMIC DNA]</scope>
    <source>
        <strain evidence="5">9H-4</strain>
    </source>
</reference>
<protein>
    <recommendedName>
        <fullName evidence="3">Pirin N-terminal domain-containing protein</fullName>
    </recommendedName>
</protein>
<dbReference type="Proteomes" id="UP000191040">
    <property type="component" value="Chromosome I"/>
</dbReference>
<evidence type="ECO:0000256" key="2">
    <source>
        <dbReference type="RuleBase" id="RU003457"/>
    </source>
</evidence>